<keyword evidence="3" id="KW-1185">Reference proteome</keyword>
<evidence type="ECO:0000313" key="2">
    <source>
        <dbReference type="EnsemblPlants" id="OMERI06G05780.1"/>
    </source>
</evidence>
<dbReference type="PROSITE" id="PS50181">
    <property type="entry name" value="FBOX"/>
    <property type="match status" value="1"/>
</dbReference>
<organism evidence="2">
    <name type="scientific">Oryza meridionalis</name>
    <dbReference type="NCBI Taxonomy" id="40149"/>
    <lineage>
        <taxon>Eukaryota</taxon>
        <taxon>Viridiplantae</taxon>
        <taxon>Streptophyta</taxon>
        <taxon>Embryophyta</taxon>
        <taxon>Tracheophyta</taxon>
        <taxon>Spermatophyta</taxon>
        <taxon>Magnoliopsida</taxon>
        <taxon>Liliopsida</taxon>
        <taxon>Poales</taxon>
        <taxon>Poaceae</taxon>
        <taxon>BOP clade</taxon>
        <taxon>Oryzoideae</taxon>
        <taxon>Oryzeae</taxon>
        <taxon>Oryzinae</taxon>
        <taxon>Oryza</taxon>
    </lineage>
</organism>
<dbReference type="InterPro" id="IPR050796">
    <property type="entry name" value="SCF_F-box_component"/>
</dbReference>
<dbReference type="Pfam" id="PF07734">
    <property type="entry name" value="FBA_1"/>
    <property type="match status" value="1"/>
</dbReference>
<dbReference type="Gene3D" id="1.20.1280.50">
    <property type="match status" value="1"/>
</dbReference>
<dbReference type="InterPro" id="IPR017451">
    <property type="entry name" value="F-box-assoc_interact_dom"/>
</dbReference>
<protein>
    <recommendedName>
        <fullName evidence="1">F-box domain-containing protein</fullName>
    </recommendedName>
</protein>
<dbReference type="AlphaFoldDB" id="A0A0E0DXR2"/>
<dbReference type="NCBIfam" id="TIGR01640">
    <property type="entry name" value="F_box_assoc_1"/>
    <property type="match status" value="1"/>
</dbReference>
<sequence length="520" mass="56865">MATGGGGGCSTRLLGVKRGLHATTETHWLVVGVAGAGRGIRLLSMACASAGKRDMMNQPGHGGDVPVAKRRRRVEPAGAAAAGIPEDIVEEILLRLPVKSILRFRSVCKSWRAMVADPRFVRLQLHHSTTAARRRPPSMLVLADWCLPEQRRGAIDFFSYPGHGVSADFALGMTWSSKSTVAAATDGYAAADGDAVDVGNADDNLDAAVDDGNAAADWDDDDDWDIDVGAIGWGLHLHCNGLVLLRSMRKYSTKMLVCNPATKELAELPACAPDYFGVRAVGFYADQSTGKTKVVHCFIRHCDKTYTDYSVGCEVLSLGSPAWRPVADPPYLVKTKTSPCILGGIYWIAALPSPSTGSCTTPGIVRFDVCSEEFASFPCPPFMERQKMSDIACGELTELGGKLCYVHAPADDRIELWTASAADGGGSRPRWSLQCTVVLPHSFDTFFQFTYDYQGGIFFYVDYAMIYRYDVERRVVERVVDMLEEMTYFDSSRCKLDRCDGDWMHHAIQYSESLVSIQAN</sequence>
<dbReference type="CDD" id="cd22157">
    <property type="entry name" value="F-box_AtFBW1-like"/>
    <property type="match status" value="1"/>
</dbReference>
<evidence type="ECO:0000313" key="3">
    <source>
        <dbReference type="Proteomes" id="UP000008021"/>
    </source>
</evidence>
<dbReference type="EnsemblPlants" id="OMERI06G05780.1">
    <property type="protein sequence ID" value="OMERI06G05780.1"/>
    <property type="gene ID" value="OMERI06G05780"/>
</dbReference>
<dbReference type="PANTHER" id="PTHR31672:SF13">
    <property type="entry name" value="F-BOX PROTEIN CPR30-LIKE"/>
    <property type="match status" value="1"/>
</dbReference>
<dbReference type="HOGENOM" id="CLU_034248_6_1_1"/>
<evidence type="ECO:0000259" key="1">
    <source>
        <dbReference type="PROSITE" id="PS50181"/>
    </source>
</evidence>
<dbReference type="eggNOG" id="ENOG502SZXT">
    <property type="taxonomic scope" value="Eukaryota"/>
</dbReference>
<dbReference type="Proteomes" id="UP000008021">
    <property type="component" value="Chromosome 6"/>
</dbReference>
<accession>A0A0E0DXR2</accession>
<proteinExistence type="predicted"/>
<dbReference type="SMART" id="SM00256">
    <property type="entry name" value="FBOX"/>
    <property type="match status" value="1"/>
</dbReference>
<dbReference type="InterPro" id="IPR036047">
    <property type="entry name" value="F-box-like_dom_sf"/>
</dbReference>
<dbReference type="Gramene" id="OMERI06G05780.1">
    <property type="protein sequence ID" value="OMERI06G05780.1"/>
    <property type="gene ID" value="OMERI06G05780"/>
</dbReference>
<dbReference type="Pfam" id="PF00646">
    <property type="entry name" value="F-box"/>
    <property type="match status" value="1"/>
</dbReference>
<reference evidence="2" key="2">
    <citation type="submission" date="2018-05" db="EMBL/GenBank/DDBJ databases">
        <title>OmerRS3 (Oryza meridionalis Reference Sequence Version 3).</title>
        <authorList>
            <person name="Zhang J."/>
            <person name="Kudrna D."/>
            <person name="Lee S."/>
            <person name="Talag J."/>
            <person name="Welchert J."/>
            <person name="Wing R.A."/>
        </authorList>
    </citation>
    <scope>NUCLEOTIDE SEQUENCE [LARGE SCALE GENOMIC DNA]</scope>
    <source>
        <strain evidence="2">cv. OR44</strain>
    </source>
</reference>
<dbReference type="SUPFAM" id="SSF81383">
    <property type="entry name" value="F-box domain"/>
    <property type="match status" value="1"/>
</dbReference>
<reference evidence="2" key="1">
    <citation type="submission" date="2015-04" db="UniProtKB">
        <authorList>
            <consortium name="EnsemblPlants"/>
        </authorList>
    </citation>
    <scope>IDENTIFICATION</scope>
</reference>
<dbReference type="PANTHER" id="PTHR31672">
    <property type="entry name" value="BNACNNG10540D PROTEIN"/>
    <property type="match status" value="1"/>
</dbReference>
<dbReference type="InterPro" id="IPR001810">
    <property type="entry name" value="F-box_dom"/>
</dbReference>
<feature type="domain" description="F-box" evidence="1">
    <location>
        <begin position="78"/>
        <end position="123"/>
    </location>
</feature>
<name>A0A0E0DXR2_9ORYZ</name>
<dbReference type="InterPro" id="IPR006527">
    <property type="entry name" value="F-box-assoc_dom_typ1"/>
</dbReference>